<sequence length="102" mass="11495">MVSWELVINVGFSVCLIANAALYIPQIFVLLKAKTAEGLSLCTFLGFNIIQLFTLLHGWIINDYILVFGCVVSLITCGTVSWLIAYYKFFQKKPLEIKNELS</sequence>
<comment type="caution">
    <text evidence="2">The sequence shown here is derived from an EMBL/GenBank/DDBJ whole genome shotgun (WGS) entry which is preliminary data.</text>
</comment>
<feature type="transmembrane region" description="Helical" evidence="1">
    <location>
        <begin position="6"/>
        <end position="31"/>
    </location>
</feature>
<feature type="transmembrane region" description="Helical" evidence="1">
    <location>
        <begin position="66"/>
        <end position="87"/>
    </location>
</feature>
<keyword evidence="1" id="KW-0472">Membrane</keyword>
<protein>
    <recommendedName>
        <fullName evidence="4">PQ loop repeat protein</fullName>
    </recommendedName>
</protein>
<gene>
    <name evidence="2" type="ORF">ACD661_00945</name>
</gene>
<keyword evidence="1" id="KW-1133">Transmembrane helix</keyword>
<dbReference type="Gene3D" id="1.20.1280.290">
    <property type="match status" value="1"/>
</dbReference>
<dbReference type="RefSeq" id="WP_400185648.1">
    <property type="nucleotide sequence ID" value="NZ_JBGORX010000001.1"/>
</dbReference>
<evidence type="ECO:0000313" key="2">
    <source>
        <dbReference type="EMBL" id="MFJ1267118.1"/>
    </source>
</evidence>
<evidence type="ECO:0000256" key="1">
    <source>
        <dbReference type="SAM" id="Phobius"/>
    </source>
</evidence>
<dbReference type="EMBL" id="JBGORX010000001">
    <property type="protein sequence ID" value="MFJ1267118.1"/>
    <property type="molecule type" value="Genomic_DNA"/>
</dbReference>
<evidence type="ECO:0000313" key="3">
    <source>
        <dbReference type="Proteomes" id="UP001615550"/>
    </source>
</evidence>
<evidence type="ECO:0008006" key="4">
    <source>
        <dbReference type="Google" id="ProtNLM"/>
    </source>
</evidence>
<dbReference type="Proteomes" id="UP001615550">
    <property type="component" value="Unassembled WGS sequence"/>
</dbReference>
<name>A0ABW8D347_9GAMM</name>
<organism evidence="2 3">
    <name type="scientific">Legionella lytica</name>
    <dbReference type="NCBI Taxonomy" id="96232"/>
    <lineage>
        <taxon>Bacteria</taxon>
        <taxon>Pseudomonadati</taxon>
        <taxon>Pseudomonadota</taxon>
        <taxon>Gammaproteobacteria</taxon>
        <taxon>Legionellales</taxon>
        <taxon>Legionellaceae</taxon>
        <taxon>Legionella</taxon>
    </lineage>
</organism>
<reference evidence="2 3" key="1">
    <citation type="submission" date="2024-08" db="EMBL/GenBank/DDBJ databases">
        <title>Draft Genome Sequence of Legionella lytica strain DSB2004, Isolated From a Fire Sprinkler System.</title>
        <authorList>
            <person name="Everhart A.D."/>
            <person name="Kidane D.T."/>
            <person name="Farone A.L."/>
            <person name="Farone M.B."/>
        </authorList>
    </citation>
    <scope>NUCLEOTIDE SEQUENCE [LARGE SCALE GENOMIC DNA]</scope>
    <source>
        <strain evidence="2 3">DSB2004</strain>
    </source>
</reference>
<proteinExistence type="predicted"/>
<accession>A0ABW8D347</accession>
<keyword evidence="3" id="KW-1185">Reference proteome</keyword>
<keyword evidence="1" id="KW-0812">Transmembrane</keyword>
<feature type="transmembrane region" description="Helical" evidence="1">
    <location>
        <begin position="38"/>
        <end position="60"/>
    </location>
</feature>